<protein>
    <submittedName>
        <fullName evidence="1">Uncharacterized protein</fullName>
    </submittedName>
</protein>
<accession>A0A8J5VJ10</accession>
<dbReference type="Proteomes" id="UP000729402">
    <property type="component" value="Unassembled WGS sequence"/>
</dbReference>
<reference evidence="1" key="2">
    <citation type="submission" date="2021-02" db="EMBL/GenBank/DDBJ databases">
        <authorList>
            <person name="Kimball J.A."/>
            <person name="Haas M.W."/>
            <person name="Macchietto M."/>
            <person name="Kono T."/>
            <person name="Duquette J."/>
            <person name="Shao M."/>
        </authorList>
    </citation>
    <scope>NUCLEOTIDE SEQUENCE</scope>
    <source>
        <tissue evidence="1">Fresh leaf tissue</tissue>
    </source>
</reference>
<evidence type="ECO:0000313" key="2">
    <source>
        <dbReference type="Proteomes" id="UP000729402"/>
    </source>
</evidence>
<evidence type="ECO:0000313" key="1">
    <source>
        <dbReference type="EMBL" id="KAG8072887.1"/>
    </source>
</evidence>
<sequence length="68" mass="7607">MLQCLPPAVALVTSDRALDPTPASPVRRLIVKFCGFFWSPSGGIVPNRWRRAIGKQIRCLMYISMTIC</sequence>
<dbReference type="AlphaFoldDB" id="A0A8J5VJ10"/>
<gene>
    <name evidence="1" type="ORF">GUJ93_ZPchr0006g42045</name>
</gene>
<reference evidence="1" key="1">
    <citation type="journal article" date="2021" name="bioRxiv">
        <title>Whole Genome Assembly and Annotation of Northern Wild Rice, Zizania palustris L., Supports a Whole Genome Duplication in the Zizania Genus.</title>
        <authorList>
            <person name="Haas M."/>
            <person name="Kono T."/>
            <person name="Macchietto M."/>
            <person name="Millas R."/>
            <person name="McGilp L."/>
            <person name="Shao M."/>
            <person name="Duquette J."/>
            <person name="Hirsch C.N."/>
            <person name="Kimball J."/>
        </authorList>
    </citation>
    <scope>NUCLEOTIDE SEQUENCE</scope>
    <source>
        <tissue evidence="1">Fresh leaf tissue</tissue>
    </source>
</reference>
<proteinExistence type="predicted"/>
<name>A0A8J5VJ10_ZIZPA</name>
<comment type="caution">
    <text evidence="1">The sequence shown here is derived from an EMBL/GenBank/DDBJ whole genome shotgun (WGS) entry which is preliminary data.</text>
</comment>
<dbReference type="EMBL" id="JAAALK010000283">
    <property type="protein sequence ID" value="KAG8072887.1"/>
    <property type="molecule type" value="Genomic_DNA"/>
</dbReference>
<organism evidence="1 2">
    <name type="scientific">Zizania palustris</name>
    <name type="common">Northern wild rice</name>
    <dbReference type="NCBI Taxonomy" id="103762"/>
    <lineage>
        <taxon>Eukaryota</taxon>
        <taxon>Viridiplantae</taxon>
        <taxon>Streptophyta</taxon>
        <taxon>Embryophyta</taxon>
        <taxon>Tracheophyta</taxon>
        <taxon>Spermatophyta</taxon>
        <taxon>Magnoliopsida</taxon>
        <taxon>Liliopsida</taxon>
        <taxon>Poales</taxon>
        <taxon>Poaceae</taxon>
        <taxon>BOP clade</taxon>
        <taxon>Oryzoideae</taxon>
        <taxon>Oryzeae</taxon>
        <taxon>Zizaniinae</taxon>
        <taxon>Zizania</taxon>
    </lineage>
</organism>
<keyword evidence="2" id="KW-1185">Reference proteome</keyword>